<evidence type="ECO:0000313" key="2">
    <source>
        <dbReference type="Proteomes" id="UP001220256"/>
    </source>
</evidence>
<accession>A0ABQ8WCQ6</accession>
<keyword evidence="2" id="KW-1185">Reference proteome</keyword>
<name>A0ABQ8WCQ6_PENCH</name>
<reference evidence="1 2" key="1">
    <citation type="journal article" date="2023" name="IMA Fungus">
        <title>Comparative genomic study of the Penicillium genus elucidates a diverse pangenome and 15 lateral gene transfer events.</title>
        <authorList>
            <person name="Petersen C."/>
            <person name="Sorensen T."/>
            <person name="Nielsen M.R."/>
            <person name="Sondergaard T.E."/>
            <person name="Sorensen J.L."/>
            <person name="Fitzpatrick D.A."/>
            <person name="Frisvad J.C."/>
            <person name="Nielsen K.L."/>
        </authorList>
    </citation>
    <scope>NUCLEOTIDE SEQUENCE [LARGE SCALE GENOMIC DNA]</scope>
    <source>
        <strain evidence="1 2">IBT 3361</strain>
    </source>
</reference>
<sequence>MVIFPITLGSSCMQKSGNAFLSRINLPTASPLARHFYK</sequence>
<proteinExistence type="predicted"/>
<dbReference type="Proteomes" id="UP001220256">
    <property type="component" value="Unassembled WGS sequence"/>
</dbReference>
<gene>
    <name evidence="1" type="ORF">N7505_007214</name>
</gene>
<protein>
    <submittedName>
        <fullName evidence="1">Uncharacterized protein</fullName>
    </submittedName>
</protein>
<comment type="caution">
    <text evidence="1">The sequence shown here is derived from an EMBL/GenBank/DDBJ whole genome shotgun (WGS) entry which is preliminary data.</text>
</comment>
<dbReference type="EMBL" id="JAPVEB010000004">
    <property type="protein sequence ID" value="KAJ5264421.1"/>
    <property type="molecule type" value="Genomic_DNA"/>
</dbReference>
<evidence type="ECO:0000313" key="1">
    <source>
        <dbReference type="EMBL" id="KAJ5264421.1"/>
    </source>
</evidence>
<organism evidence="1 2">
    <name type="scientific">Penicillium chrysogenum</name>
    <name type="common">Penicillium notatum</name>
    <dbReference type="NCBI Taxonomy" id="5076"/>
    <lineage>
        <taxon>Eukaryota</taxon>
        <taxon>Fungi</taxon>
        <taxon>Dikarya</taxon>
        <taxon>Ascomycota</taxon>
        <taxon>Pezizomycotina</taxon>
        <taxon>Eurotiomycetes</taxon>
        <taxon>Eurotiomycetidae</taxon>
        <taxon>Eurotiales</taxon>
        <taxon>Aspergillaceae</taxon>
        <taxon>Penicillium</taxon>
        <taxon>Penicillium chrysogenum species complex</taxon>
    </lineage>
</organism>